<dbReference type="EC" id="3.1.-.-" evidence="2"/>
<dbReference type="RefSeq" id="WP_349144693.1">
    <property type="nucleotide sequence ID" value="NZ_JBBMFC010000020.1"/>
</dbReference>
<dbReference type="InterPro" id="IPR050126">
    <property type="entry name" value="Ap4A_hydrolase"/>
</dbReference>
<dbReference type="InterPro" id="IPR029052">
    <property type="entry name" value="Metallo-depent_PP-like"/>
</dbReference>
<protein>
    <submittedName>
        <fullName evidence="2">Metallophosphoesterase family protein</fullName>
        <ecNumber evidence="2">3.1.-.-</ecNumber>
    </submittedName>
</protein>
<dbReference type="PANTHER" id="PTHR42850">
    <property type="entry name" value="METALLOPHOSPHOESTERASE"/>
    <property type="match status" value="1"/>
</dbReference>
<comment type="caution">
    <text evidence="2">The sequence shown here is derived from an EMBL/GenBank/DDBJ whole genome shotgun (WGS) entry which is preliminary data.</text>
</comment>
<sequence>MNYVISDIHGCYEQYMKLLDKIHFSERDTLYLLGDLVDRGPEPMEVVKDVMRRKNVVTIMGNHDYRALQILERFDIGETPNPHGTIINSEDLLTCKYWIKDGGKSTVQGFLNMSLHERSEFLDYFRKMPSYQKVTAADKTYILVHGGIRDFEESKPLEQYKLQDFIYERTDYERRYYSDPSIYLVTGHTPTQLIRKDMEPLIYEGAGHIAVDCGCVFGGNLAAYCLETGECAYVKGYEK</sequence>
<evidence type="ECO:0000313" key="2">
    <source>
        <dbReference type="EMBL" id="MEQ2579400.1"/>
    </source>
</evidence>
<dbReference type="SUPFAM" id="SSF56300">
    <property type="entry name" value="Metallo-dependent phosphatases"/>
    <property type="match status" value="1"/>
</dbReference>
<dbReference type="InterPro" id="IPR004843">
    <property type="entry name" value="Calcineurin-like_PHP"/>
</dbReference>
<name>A0ABV1I4U6_9FIRM</name>
<dbReference type="EMBL" id="JBBMFC010000020">
    <property type="protein sequence ID" value="MEQ2579400.1"/>
    <property type="molecule type" value="Genomic_DNA"/>
</dbReference>
<organism evidence="2 3">
    <name type="scientific">Hominiventricola aquisgranensis</name>
    <dbReference type="NCBI Taxonomy" id="3133164"/>
    <lineage>
        <taxon>Bacteria</taxon>
        <taxon>Bacillati</taxon>
        <taxon>Bacillota</taxon>
        <taxon>Clostridia</taxon>
        <taxon>Lachnospirales</taxon>
        <taxon>Lachnospiraceae</taxon>
        <taxon>Hominiventricola</taxon>
    </lineage>
</organism>
<accession>A0ABV1I4U6</accession>
<dbReference type="Gene3D" id="3.60.21.10">
    <property type="match status" value="1"/>
</dbReference>
<dbReference type="Pfam" id="PF00149">
    <property type="entry name" value="Metallophos"/>
    <property type="match status" value="1"/>
</dbReference>
<feature type="domain" description="Calcineurin-like phosphoesterase" evidence="1">
    <location>
        <begin position="4"/>
        <end position="192"/>
    </location>
</feature>
<keyword evidence="2" id="KW-0378">Hydrolase</keyword>
<gene>
    <name evidence="2" type="ORF">WMO62_11260</name>
</gene>
<reference evidence="2 3" key="1">
    <citation type="submission" date="2024-03" db="EMBL/GenBank/DDBJ databases">
        <title>Human intestinal bacterial collection.</title>
        <authorList>
            <person name="Pauvert C."/>
            <person name="Hitch T.C.A."/>
            <person name="Clavel T."/>
        </authorList>
    </citation>
    <scope>NUCLEOTIDE SEQUENCE [LARGE SCALE GENOMIC DNA]</scope>
    <source>
        <strain evidence="2 3">CLA-AA-H78B</strain>
    </source>
</reference>
<evidence type="ECO:0000313" key="3">
    <source>
        <dbReference type="Proteomes" id="UP001470288"/>
    </source>
</evidence>
<evidence type="ECO:0000259" key="1">
    <source>
        <dbReference type="Pfam" id="PF00149"/>
    </source>
</evidence>
<proteinExistence type="predicted"/>
<dbReference type="PANTHER" id="PTHR42850:SF4">
    <property type="entry name" value="ZINC-DEPENDENT ENDOPOLYPHOSPHATASE"/>
    <property type="match status" value="1"/>
</dbReference>
<dbReference type="CDD" id="cd00144">
    <property type="entry name" value="MPP_PPP_family"/>
    <property type="match status" value="1"/>
</dbReference>
<keyword evidence="3" id="KW-1185">Reference proteome</keyword>
<dbReference type="GO" id="GO:0016787">
    <property type="term" value="F:hydrolase activity"/>
    <property type="evidence" value="ECO:0007669"/>
    <property type="project" value="UniProtKB-KW"/>
</dbReference>
<dbReference type="Proteomes" id="UP001470288">
    <property type="component" value="Unassembled WGS sequence"/>
</dbReference>